<dbReference type="GO" id="GO:0003677">
    <property type="term" value="F:DNA binding"/>
    <property type="evidence" value="ECO:0007669"/>
    <property type="project" value="UniProtKB-KW"/>
</dbReference>
<evidence type="ECO:0000256" key="2">
    <source>
        <dbReference type="ARBA" id="ARBA00022490"/>
    </source>
</evidence>
<keyword evidence="9 13" id="KW-0238">DNA-binding</keyword>
<evidence type="ECO:0000313" key="15">
    <source>
        <dbReference type="EMBL" id="NLE31273.1"/>
    </source>
</evidence>
<keyword evidence="2 13" id="KW-0963">Cytoplasm</keyword>
<dbReference type="HAMAP" id="MF_00034">
    <property type="entry name" value="RuvC"/>
    <property type="match status" value="1"/>
</dbReference>
<dbReference type="PANTHER" id="PTHR30194">
    <property type="entry name" value="CROSSOVER JUNCTION ENDODEOXYRIBONUCLEASE RUVC"/>
    <property type="match status" value="1"/>
</dbReference>
<evidence type="ECO:0000256" key="5">
    <source>
        <dbReference type="ARBA" id="ARBA00022759"/>
    </source>
</evidence>
<feature type="binding site" evidence="13">
    <location>
        <position position="141"/>
    </location>
    <ligand>
        <name>Mg(2+)</name>
        <dbReference type="ChEBI" id="CHEBI:18420"/>
        <label>1</label>
    </ligand>
</feature>
<comment type="cofactor">
    <cofactor evidence="13">
        <name>Mg(2+)</name>
        <dbReference type="ChEBI" id="CHEBI:18420"/>
    </cofactor>
    <text evidence="13">Binds 2 Mg(2+) ion per subunit.</text>
</comment>
<dbReference type="GO" id="GO:0008821">
    <property type="term" value="F:crossover junction DNA endonuclease activity"/>
    <property type="evidence" value="ECO:0007669"/>
    <property type="project" value="UniProtKB-UniRule"/>
</dbReference>
<keyword evidence="10 13" id="KW-0233">DNA recombination</keyword>
<feature type="binding site" evidence="13">
    <location>
        <position position="7"/>
    </location>
    <ligand>
        <name>Mg(2+)</name>
        <dbReference type="ChEBI" id="CHEBI:18420"/>
        <label>1</label>
    </ligand>
</feature>
<dbReference type="GO" id="GO:0006310">
    <property type="term" value="P:DNA recombination"/>
    <property type="evidence" value="ECO:0007669"/>
    <property type="project" value="UniProtKB-UniRule"/>
</dbReference>
<dbReference type="InterPro" id="IPR020563">
    <property type="entry name" value="X-over_junc_endoDNase_Mg_BS"/>
</dbReference>
<dbReference type="PANTHER" id="PTHR30194:SF3">
    <property type="entry name" value="CROSSOVER JUNCTION ENDODEOXYRIBONUCLEASE RUVC"/>
    <property type="match status" value="1"/>
</dbReference>
<accession>A0A847ETI1</accession>
<dbReference type="GO" id="GO:0000287">
    <property type="term" value="F:magnesium ion binding"/>
    <property type="evidence" value="ECO:0007669"/>
    <property type="project" value="UniProtKB-UniRule"/>
</dbReference>
<dbReference type="NCBIfam" id="NF000711">
    <property type="entry name" value="PRK00039.2-1"/>
    <property type="match status" value="1"/>
</dbReference>
<evidence type="ECO:0000313" key="16">
    <source>
        <dbReference type="Proteomes" id="UP000554004"/>
    </source>
</evidence>
<evidence type="ECO:0000256" key="6">
    <source>
        <dbReference type="ARBA" id="ARBA00022763"/>
    </source>
</evidence>
<evidence type="ECO:0000256" key="11">
    <source>
        <dbReference type="ARBA" id="ARBA00023204"/>
    </source>
</evidence>
<feature type="binding site" evidence="13">
    <location>
        <position position="68"/>
    </location>
    <ligand>
        <name>Mg(2+)</name>
        <dbReference type="ChEBI" id="CHEBI:18420"/>
        <label>2</label>
    </ligand>
</feature>
<keyword evidence="6 13" id="KW-0227">DNA damage</keyword>
<evidence type="ECO:0000256" key="9">
    <source>
        <dbReference type="ARBA" id="ARBA00023125"/>
    </source>
</evidence>
<evidence type="ECO:0000256" key="3">
    <source>
        <dbReference type="ARBA" id="ARBA00022722"/>
    </source>
</evidence>
<proteinExistence type="inferred from homology"/>
<keyword evidence="11 13" id="KW-0234">DNA repair</keyword>
<dbReference type="InterPro" id="IPR012337">
    <property type="entry name" value="RNaseH-like_sf"/>
</dbReference>
<dbReference type="AlphaFoldDB" id="A0A847ETI1"/>
<dbReference type="EC" id="3.1.21.10" evidence="13 14"/>
<comment type="caution">
    <text evidence="15">The sequence shown here is derived from an EMBL/GenBank/DDBJ whole genome shotgun (WGS) entry which is preliminary data.</text>
</comment>
<dbReference type="InterPro" id="IPR036397">
    <property type="entry name" value="RNaseH_sf"/>
</dbReference>
<dbReference type="Proteomes" id="UP000554004">
    <property type="component" value="Unassembled WGS sequence"/>
</dbReference>
<dbReference type="InterPro" id="IPR002176">
    <property type="entry name" value="X-over_junc_endoDNase_RuvC"/>
</dbReference>
<comment type="similarity">
    <text evidence="1 13">Belongs to the RuvC family.</text>
</comment>
<dbReference type="PRINTS" id="PR00696">
    <property type="entry name" value="RSOLVASERUVC"/>
</dbReference>
<dbReference type="FunFam" id="3.30.420.10:FF:000002">
    <property type="entry name" value="Crossover junction endodeoxyribonuclease RuvC"/>
    <property type="match status" value="1"/>
</dbReference>
<dbReference type="Pfam" id="PF02075">
    <property type="entry name" value="RuvC"/>
    <property type="match status" value="1"/>
</dbReference>
<gene>
    <name evidence="13 15" type="primary">ruvC</name>
    <name evidence="15" type="ORF">GX618_03290</name>
</gene>
<feature type="active site" evidence="13">
    <location>
        <position position="7"/>
    </location>
</feature>
<name>A0A847ETI1_9BACT</name>
<dbReference type="Gene3D" id="3.30.420.10">
    <property type="entry name" value="Ribonuclease H-like superfamily/Ribonuclease H"/>
    <property type="match status" value="1"/>
</dbReference>
<dbReference type="GO" id="GO:0005737">
    <property type="term" value="C:cytoplasm"/>
    <property type="evidence" value="ECO:0007669"/>
    <property type="project" value="UniProtKB-SubCell"/>
</dbReference>
<reference evidence="15 16" key="1">
    <citation type="journal article" date="2020" name="Biotechnol. Biofuels">
        <title>New insights from the biogas microbiome by comprehensive genome-resolved metagenomics of nearly 1600 species originating from multiple anaerobic digesters.</title>
        <authorList>
            <person name="Campanaro S."/>
            <person name="Treu L."/>
            <person name="Rodriguez-R L.M."/>
            <person name="Kovalovszki A."/>
            <person name="Ziels R.M."/>
            <person name="Maus I."/>
            <person name="Zhu X."/>
            <person name="Kougias P.G."/>
            <person name="Basile A."/>
            <person name="Luo G."/>
            <person name="Schluter A."/>
            <person name="Konstantinidis K.T."/>
            <person name="Angelidaki I."/>
        </authorList>
    </citation>
    <scope>NUCLEOTIDE SEQUENCE [LARGE SCALE GENOMIC DNA]</scope>
    <source>
        <strain evidence="15">AS06rmzACSIP_421</strain>
    </source>
</reference>
<sequence length="163" mass="17827">MRILGIDPGIAITGWSIIDFDKDGKPNPLDYGAITTEKGNTVGNRLSEIYDDLTKIVKDFKPDYCGLETLLFYNNAKTAIVVGEARGVVLLVLERLNIPVSEFTPLQVKSSISGYGKATKSQVGENVKLLLNLSTVPKPDDVADALAISMACYDRLKMDNFLK</sequence>
<evidence type="ECO:0000256" key="12">
    <source>
        <dbReference type="ARBA" id="ARBA00029354"/>
    </source>
</evidence>
<comment type="subcellular location">
    <subcellularLocation>
        <location evidence="13">Cytoplasm</location>
    </subcellularLocation>
</comment>
<keyword evidence="8 13" id="KW-0460">Magnesium</keyword>
<keyword evidence="3 13" id="KW-0540">Nuclease</keyword>
<evidence type="ECO:0000256" key="10">
    <source>
        <dbReference type="ARBA" id="ARBA00023172"/>
    </source>
</evidence>
<evidence type="ECO:0000256" key="4">
    <source>
        <dbReference type="ARBA" id="ARBA00022723"/>
    </source>
</evidence>
<feature type="active site" evidence="13">
    <location>
        <position position="68"/>
    </location>
</feature>
<dbReference type="PROSITE" id="PS01321">
    <property type="entry name" value="RUVC"/>
    <property type="match status" value="1"/>
</dbReference>
<protein>
    <recommendedName>
        <fullName evidence="13 14">Crossover junction endodeoxyribonuclease RuvC</fullName>
        <ecNumber evidence="13 14">3.1.21.10</ecNumber>
    </recommendedName>
    <alternativeName>
        <fullName evidence="13">Holliday junction nuclease RuvC</fullName>
    </alternativeName>
    <alternativeName>
        <fullName evidence="13">Holliday junction resolvase RuvC</fullName>
    </alternativeName>
</protein>
<evidence type="ECO:0000256" key="13">
    <source>
        <dbReference type="HAMAP-Rule" id="MF_00034"/>
    </source>
</evidence>
<evidence type="ECO:0000256" key="7">
    <source>
        <dbReference type="ARBA" id="ARBA00022801"/>
    </source>
</evidence>
<dbReference type="GO" id="GO:0006281">
    <property type="term" value="P:DNA repair"/>
    <property type="evidence" value="ECO:0007669"/>
    <property type="project" value="UniProtKB-UniRule"/>
</dbReference>
<dbReference type="NCBIfam" id="TIGR00228">
    <property type="entry name" value="ruvC"/>
    <property type="match status" value="1"/>
</dbReference>
<keyword evidence="7 13" id="KW-0378">Hydrolase</keyword>
<evidence type="ECO:0000256" key="14">
    <source>
        <dbReference type="NCBIfam" id="TIGR00228"/>
    </source>
</evidence>
<keyword evidence="4 13" id="KW-0479">Metal-binding</keyword>
<feature type="active site" evidence="13">
    <location>
        <position position="141"/>
    </location>
</feature>
<evidence type="ECO:0000256" key="8">
    <source>
        <dbReference type="ARBA" id="ARBA00022842"/>
    </source>
</evidence>
<evidence type="ECO:0000256" key="1">
    <source>
        <dbReference type="ARBA" id="ARBA00009518"/>
    </source>
</evidence>
<organism evidence="15 16">
    <name type="scientific">Candidatus Dojkabacteria bacterium</name>
    <dbReference type="NCBI Taxonomy" id="2099670"/>
    <lineage>
        <taxon>Bacteria</taxon>
        <taxon>Candidatus Dojkabacteria</taxon>
    </lineage>
</organism>
<comment type="function">
    <text evidence="13">The RuvA-RuvB-RuvC complex processes Holliday junction (HJ) DNA during genetic recombination and DNA repair. Endonuclease that resolves HJ intermediates. Cleaves cruciform DNA by making single-stranded nicks across the HJ at symmetrical positions within the homologous arms, yielding a 5'-phosphate and a 3'-hydroxyl group; requires a central core of homology in the junction. The consensus cleavage sequence is 5'-(A/T)TT(C/G)-3'. Cleavage occurs on the 3'-side of the TT dinucleotide at the point of strand exchange. HJ branch migration catalyzed by RuvA-RuvB allows RuvC to scan DNA until it finds its consensus sequence, where it cleaves and resolves the cruciform DNA.</text>
</comment>
<dbReference type="EMBL" id="JAAZAL010000117">
    <property type="protein sequence ID" value="NLE31273.1"/>
    <property type="molecule type" value="Genomic_DNA"/>
</dbReference>
<dbReference type="SUPFAM" id="SSF53098">
    <property type="entry name" value="Ribonuclease H-like"/>
    <property type="match status" value="1"/>
</dbReference>
<dbReference type="CDD" id="cd16962">
    <property type="entry name" value="RuvC"/>
    <property type="match status" value="1"/>
</dbReference>
<comment type="subunit">
    <text evidence="13">Homodimer which binds Holliday junction (HJ) DNA. The HJ becomes 2-fold symmetrical on binding to RuvC with unstacked arms; it has a different conformation from HJ DNA in complex with RuvA. In the full resolvosome a probable DNA-RuvA(4)-RuvB(12)-RuvC(2) complex forms which resolves the HJ.</text>
</comment>
<comment type="catalytic activity">
    <reaction evidence="12 13">
        <text>Endonucleolytic cleavage at a junction such as a reciprocal single-stranded crossover between two homologous DNA duplexes (Holliday junction).</text>
        <dbReference type="EC" id="3.1.21.10"/>
    </reaction>
</comment>
<keyword evidence="5 13" id="KW-0255">Endonuclease</keyword>
<dbReference type="GO" id="GO:0048476">
    <property type="term" value="C:Holliday junction resolvase complex"/>
    <property type="evidence" value="ECO:0007669"/>
    <property type="project" value="UniProtKB-UniRule"/>
</dbReference>